<dbReference type="EMBL" id="HG937693">
    <property type="protein sequence ID" value="CDP35825.1"/>
    <property type="molecule type" value="Genomic_DNA"/>
</dbReference>
<reference evidence="2" key="1">
    <citation type="submission" date="2014-02" db="EMBL/GenBank/DDBJ databases">
        <authorList>
            <person name="Genoscope - CEA"/>
        </authorList>
    </citation>
    <scope>NUCLEOTIDE SEQUENCE</scope>
    <source>
        <strain evidence="2">LS3</strain>
    </source>
</reference>
<reference evidence="2" key="2">
    <citation type="submission" date="2014-06" db="EMBL/GenBank/DDBJ databases">
        <title>The complete genome of Blastobotrys (Arxula) adeninivorans LS3 - a yeast of biotechnological interest.</title>
        <authorList>
            <person name="Kunze G."/>
            <person name="Gaillardin C."/>
            <person name="Czernicka M."/>
            <person name="Durrens P."/>
            <person name="Martin T."/>
            <person name="Boer E."/>
            <person name="Gabaldon T."/>
            <person name="Cruz J."/>
            <person name="Talla E."/>
            <person name="Marck C."/>
            <person name="Goffeau A."/>
            <person name="Barbe V."/>
            <person name="Baret P."/>
            <person name="Baronian K."/>
            <person name="Beier S."/>
            <person name="Bleykasten C."/>
            <person name="Bode R."/>
            <person name="Casaregola S."/>
            <person name="Despons L."/>
            <person name="Fairhead C."/>
            <person name="Giersberg M."/>
            <person name="Gierski P."/>
            <person name="Hahnel U."/>
            <person name="Hartmann A."/>
            <person name="Jankowska D."/>
            <person name="Jubin C."/>
            <person name="Jung P."/>
            <person name="Lafontaine I."/>
            <person name="Leh-Louis V."/>
            <person name="Lemaire M."/>
            <person name="Marcet-Houben M."/>
            <person name="Mascher M."/>
            <person name="Morel G."/>
            <person name="Richard G.-F."/>
            <person name="Riechen J."/>
            <person name="Sacerdot C."/>
            <person name="Sarkar A."/>
            <person name="Savel G."/>
            <person name="Schacherer J."/>
            <person name="Sherman D."/>
            <person name="Straub M.-L."/>
            <person name="Stein N."/>
            <person name="Thierry A."/>
            <person name="Trautwein-Schult A."/>
            <person name="Westhof E."/>
            <person name="Worch S."/>
            <person name="Dujon B."/>
            <person name="Souciet J.-L."/>
            <person name="Wincker P."/>
            <person name="Scholz U."/>
            <person name="Neuveglise N."/>
        </authorList>
    </citation>
    <scope>NUCLEOTIDE SEQUENCE</scope>
    <source>
        <strain evidence="2">LS3</strain>
    </source>
</reference>
<gene>
    <name evidence="2" type="ORF">GNLVRS02_ARAD1C44308g</name>
</gene>
<feature type="chain" id="PRO_5001587639" evidence="1">
    <location>
        <begin position="19"/>
        <end position="319"/>
    </location>
</feature>
<protein>
    <submittedName>
        <fullName evidence="2">ARAD1C44308p</fullName>
    </submittedName>
</protein>
<name>A0A060T3Z4_BLAAD</name>
<keyword evidence="1" id="KW-0732">Signal</keyword>
<dbReference type="AlphaFoldDB" id="A0A060T3Z4"/>
<evidence type="ECO:0000256" key="1">
    <source>
        <dbReference type="SAM" id="SignalP"/>
    </source>
</evidence>
<proteinExistence type="predicted"/>
<evidence type="ECO:0000313" key="2">
    <source>
        <dbReference type="EMBL" id="CDP35825.1"/>
    </source>
</evidence>
<sequence>MAAGKMLKLVLFLGLAEAQRFIFKQPGSQIACDPSQLGIQDFSGFRIQHQAALSPPLEHHTRITRCVQGSPLQADAYAPLSINYHYTHNDSDIAWRKKICTLEIGTVNNCYILARRRRYALRNISAFAPGTWVGGLYWCPDTESPIDGVECGVNAIPVSALVADTPWNAWYEIPDTRHYTQRIPLLATTGQVNDFVYAPPPPENWADNWDELNPLEDYSYSDAEVNLAAQWHANVTNWLSSAIPGVAYDAAARTSAAPLGVRRRHTYAMANGSVQHTIVSNWDSPPGFQLSGPSLTGYFVLLLSHLSPGRGLQVLQQFL</sequence>
<dbReference type="PhylomeDB" id="A0A060T3Z4"/>
<organism evidence="2">
    <name type="scientific">Blastobotrys adeninivorans</name>
    <name type="common">Yeast</name>
    <name type="synonym">Arxula adeninivorans</name>
    <dbReference type="NCBI Taxonomy" id="409370"/>
    <lineage>
        <taxon>Eukaryota</taxon>
        <taxon>Fungi</taxon>
        <taxon>Dikarya</taxon>
        <taxon>Ascomycota</taxon>
        <taxon>Saccharomycotina</taxon>
        <taxon>Dipodascomycetes</taxon>
        <taxon>Dipodascales</taxon>
        <taxon>Trichomonascaceae</taxon>
        <taxon>Blastobotrys</taxon>
    </lineage>
</organism>
<accession>A0A060T3Z4</accession>
<feature type="signal peptide" evidence="1">
    <location>
        <begin position="1"/>
        <end position="18"/>
    </location>
</feature>